<evidence type="ECO:0000313" key="1">
    <source>
        <dbReference type="EMBL" id="EGC81448.1"/>
    </source>
</evidence>
<gene>
    <name evidence="1" type="ORF">HMPREF9290_0272</name>
</gene>
<dbReference type="EMBL" id="AEXM01000032">
    <property type="protein sequence ID" value="EGC81448.1"/>
    <property type="molecule type" value="Genomic_DNA"/>
</dbReference>
<accession>F0GXM7</accession>
<dbReference type="PATRIC" id="fig|879305.3.peg.1559"/>
<dbReference type="STRING" id="879305.HMPREF9290_0272"/>
<protein>
    <submittedName>
        <fullName evidence="1">Uncharacterized protein</fullName>
    </submittedName>
</protein>
<reference evidence="1 2" key="1">
    <citation type="submission" date="2011-01" db="EMBL/GenBank/DDBJ databases">
        <authorList>
            <person name="Durkin A.S."/>
            <person name="Madupu R."/>
            <person name="Torralba M."/>
            <person name="Gillis M."/>
            <person name="Methe B."/>
            <person name="Sutton G."/>
            <person name="Nelson K.E."/>
        </authorList>
    </citation>
    <scope>NUCLEOTIDE SEQUENCE [LARGE SCALE GENOMIC DNA]</scope>
    <source>
        <strain evidence="1 2">ACS-065-V-Col13</strain>
    </source>
</reference>
<organism evidence="1 2">
    <name type="scientific">Anaerococcus prevotii ACS-065-V-Col13</name>
    <dbReference type="NCBI Taxonomy" id="879305"/>
    <lineage>
        <taxon>Bacteria</taxon>
        <taxon>Bacillati</taxon>
        <taxon>Bacillota</taxon>
        <taxon>Tissierellia</taxon>
        <taxon>Tissierellales</taxon>
        <taxon>Peptoniphilaceae</taxon>
        <taxon>Anaerococcus</taxon>
    </lineage>
</organism>
<dbReference type="eggNOG" id="COG0535">
    <property type="taxonomic scope" value="Bacteria"/>
</dbReference>
<keyword evidence="2" id="KW-1185">Reference proteome</keyword>
<dbReference type="RefSeq" id="WP_004835646.1">
    <property type="nucleotide sequence ID" value="NZ_AEXM01000032.1"/>
</dbReference>
<comment type="caution">
    <text evidence="1">The sequence shown here is derived from an EMBL/GenBank/DDBJ whole genome shotgun (WGS) entry which is preliminary data.</text>
</comment>
<name>F0GXM7_9FIRM</name>
<proteinExistence type="predicted"/>
<evidence type="ECO:0000313" key="2">
    <source>
        <dbReference type="Proteomes" id="UP000005286"/>
    </source>
</evidence>
<dbReference type="AlphaFoldDB" id="F0GXM7"/>
<sequence length="42" mass="4674">MAYDKLGFALFNKCIAKCKPCCFSCSPESQQRIDINAESLIS</sequence>
<dbReference type="Proteomes" id="UP000005286">
    <property type="component" value="Unassembled WGS sequence"/>
</dbReference>